<name>A0A077MBL6_9MICO</name>
<dbReference type="AlphaFoldDB" id="A0A077MBL6"/>
<reference evidence="3 4" key="2">
    <citation type="journal article" date="2013" name="ISME J.">
        <title>A metabolic model for members of the genus Tetrasphaera involved in enhanced biological phosphorus removal.</title>
        <authorList>
            <person name="Kristiansen R."/>
            <person name="Nguyen H.T.T."/>
            <person name="Saunders A.M."/>
            <person name="Nielsen J.L."/>
            <person name="Wimmer R."/>
            <person name="Le V.Q."/>
            <person name="McIlroy S.J."/>
            <person name="Petrovski S."/>
            <person name="Seviour R.J."/>
            <person name="Calteau A."/>
            <person name="Nielsen K.L."/>
            <person name="Nielsen P.H."/>
        </authorList>
    </citation>
    <scope>NUCLEOTIDE SEQUENCE [LARGE SCALE GENOMIC DNA]</scope>
    <source>
        <strain evidence="3 4">Ben 74</strain>
    </source>
</reference>
<dbReference type="STRING" id="1193518.BN13_1210012"/>
<dbReference type="Proteomes" id="UP000035720">
    <property type="component" value="Unassembled WGS sequence"/>
</dbReference>
<dbReference type="OrthoDB" id="4361826at2"/>
<dbReference type="EMBL" id="CAJC01000059">
    <property type="protein sequence ID" value="CCI52252.1"/>
    <property type="molecule type" value="Genomic_DNA"/>
</dbReference>
<sequence>MSDASQLPVAVDIQPGEDIAAYLQRVADANYLDFPVLTGHRRTARVWEDPDHPLLARLSSITGVAEERLRAATLRGTYPGMALGRARTGRRYAGQPATCPRGCFDTVAARLNLIVLCPNCEDLLVDRLDPGPLPAPVSLREVHHDVMTTLGATTSSRSARDRLRRLESLMAKVELALWRNWPPLFDGETQQWRTRAVRWVDRNVITGRYTIARPPSITATLLTLTWDAAADRATAEAMLDDIAIMADPWDPDPQEMPDWRNPLDARDGLLDLLENLDIQARHVPTILRLHDDPIILPEHHRTHRTAEALALTALASQAHGTPMTIAGATSLHAADSSPRAQRVAARLLDDTDALCRLAVHAERLHSAGLLDRAQARAELRGIQRLPSSALRDIPRAGGAHLDREAAAAWVWLDATAGRPAGGPHPNRSNASIVTFDSALDPETKLHLRTWWRNRLTSSSDLVTAEESASPARNTEVTRDAG</sequence>
<protein>
    <submittedName>
        <fullName evidence="3">Uncharacterized protein</fullName>
    </submittedName>
</protein>
<evidence type="ECO:0000256" key="1">
    <source>
        <dbReference type="SAM" id="MobiDB-lite"/>
    </source>
</evidence>
<keyword evidence="4" id="KW-1185">Reference proteome</keyword>
<evidence type="ECO:0000313" key="3">
    <source>
        <dbReference type="EMBL" id="CCI52252.1"/>
    </source>
</evidence>
<feature type="region of interest" description="Disordered" evidence="1">
    <location>
        <begin position="461"/>
        <end position="481"/>
    </location>
</feature>
<accession>A0A077MBL6</accession>
<organism evidence="3 4">
    <name type="scientific">Nostocoides jenkinsii Ben 74</name>
    <dbReference type="NCBI Taxonomy" id="1193518"/>
    <lineage>
        <taxon>Bacteria</taxon>
        <taxon>Bacillati</taxon>
        <taxon>Actinomycetota</taxon>
        <taxon>Actinomycetes</taxon>
        <taxon>Micrococcales</taxon>
        <taxon>Intrasporangiaceae</taxon>
        <taxon>Nostocoides</taxon>
    </lineage>
</organism>
<dbReference type="RefSeq" id="WP_048548100.1">
    <property type="nucleotide sequence ID" value="NZ_HF571038.1"/>
</dbReference>
<comment type="caution">
    <text evidence="3">The sequence shown here is derived from an EMBL/GenBank/DDBJ whole genome shotgun (WGS) entry which is preliminary data.</text>
</comment>
<evidence type="ECO:0000313" key="4">
    <source>
        <dbReference type="Proteomes" id="UP000035720"/>
    </source>
</evidence>
<evidence type="ECO:0000313" key="2">
    <source>
        <dbReference type="EMBL" id="CCI51759.1"/>
    </source>
</evidence>
<reference evidence="3" key="1">
    <citation type="submission" date="2012-05" db="EMBL/GenBank/DDBJ databases">
        <authorList>
            <person name="McIlroy S."/>
        </authorList>
    </citation>
    <scope>NUCLEOTIDE SEQUENCE</scope>
    <source>
        <strain evidence="3">Ben 74</strain>
    </source>
</reference>
<dbReference type="EMBL" id="CAJC01000026">
    <property type="protein sequence ID" value="CCI51759.1"/>
    <property type="molecule type" value="Genomic_DNA"/>
</dbReference>
<gene>
    <name evidence="2" type="ORF">BN13_1210012</name>
    <name evidence="3" type="ORF">BN13_1510012</name>
</gene>
<proteinExistence type="predicted"/>